<gene>
    <name evidence="2" type="ORF">ERS852540_01932</name>
</gene>
<feature type="coiled-coil region" evidence="1">
    <location>
        <begin position="80"/>
        <end position="107"/>
    </location>
</feature>
<evidence type="ECO:0000256" key="1">
    <source>
        <dbReference type="SAM" id="Coils"/>
    </source>
</evidence>
<protein>
    <submittedName>
        <fullName evidence="2">Uncharacterized protein</fullName>
    </submittedName>
</protein>
<evidence type="ECO:0000313" key="3">
    <source>
        <dbReference type="Proteomes" id="UP000095662"/>
    </source>
</evidence>
<dbReference type="EMBL" id="CZBY01000016">
    <property type="protein sequence ID" value="CUQ89490.1"/>
    <property type="molecule type" value="Genomic_DNA"/>
</dbReference>
<accession>A0A175A221</accession>
<dbReference type="Proteomes" id="UP000095662">
    <property type="component" value="Unassembled WGS sequence"/>
</dbReference>
<name>A0A175A221_9FIRM</name>
<keyword evidence="1" id="KW-0175">Coiled coil</keyword>
<evidence type="ECO:0000313" key="2">
    <source>
        <dbReference type="EMBL" id="CUQ89490.1"/>
    </source>
</evidence>
<reference evidence="2 3" key="1">
    <citation type="submission" date="2015-09" db="EMBL/GenBank/DDBJ databases">
        <authorList>
            <consortium name="Pathogen Informatics"/>
        </authorList>
    </citation>
    <scope>NUCLEOTIDE SEQUENCE [LARGE SCALE GENOMIC DNA]</scope>
    <source>
        <strain evidence="2 3">2789STDY5834928</strain>
    </source>
</reference>
<dbReference type="AlphaFoldDB" id="A0A175A221"/>
<organism evidence="2 3">
    <name type="scientific">[Eubacterium] siraeum</name>
    <dbReference type="NCBI Taxonomy" id="39492"/>
    <lineage>
        <taxon>Bacteria</taxon>
        <taxon>Bacillati</taxon>
        <taxon>Bacillota</taxon>
        <taxon>Clostridia</taxon>
        <taxon>Eubacteriales</taxon>
        <taxon>Oscillospiraceae</taxon>
        <taxon>Oscillospiraceae incertae sedis</taxon>
    </lineage>
</organism>
<sequence length="121" mass="13632">MRKNSQYISISEYCKANGLKPTKFYETLSGHPELAKKLKTNAKGERVLDEKAITAAGAILRKENRAKRGRSSASSVADEINILAAKNEVLRKEVSRLKCENEKLKAVLTGRNEKRRKNIEM</sequence>
<dbReference type="OrthoDB" id="9913719at2"/>
<proteinExistence type="predicted"/>
<dbReference type="STRING" id="39492.ERS852540_01932"/>